<keyword evidence="2" id="KW-1185">Reference proteome</keyword>
<comment type="caution">
    <text evidence="1">The sequence shown here is derived from an EMBL/GenBank/DDBJ whole genome shotgun (WGS) entry which is preliminary data.</text>
</comment>
<protein>
    <submittedName>
        <fullName evidence="1">Uncharacterized protein</fullName>
    </submittedName>
</protein>
<sequence>MKGGYGMSGWGGGTSRHNFRIGLEFTLASHKYQKAAARIKWCLSVWDGVQAYKRSRCSGSFWTEGFKFISDVKKVENSFDIAFVKTRLSNIFRDVRVIPERVFTREQVVMSALKSSHVQRFEELILTDILNSPEVHI</sequence>
<evidence type="ECO:0000313" key="1">
    <source>
        <dbReference type="EMBL" id="KAG5596082.1"/>
    </source>
</evidence>
<evidence type="ECO:0000313" key="2">
    <source>
        <dbReference type="Proteomes" id="UP000824120"/>
    </source>
</evidence>
<dbReference type="AlphaFoldDB" id="A0A9J5Y7N4"/>
<accession>A0A9J5Y7N4</accession>
<reference evidence="1 2" key="1">
    <citation type="submission" date="2020-09" db="EMBL/GenBank/DDBJ databases">
        <title>De no assembly of potato wild relative species, Solanum commersonii.</title>
        <authorList>
            <person name="Cho K."/>
        </authorList>
    </citation>
    <scope>NUCLEOTIDE SEQUENCE [LARGE SCALE GENOMIC DNA]</scope>
    <source>
        <strain evidence="1">LZ3.2</strain>
        <tissue evidence="1">Leaf</tissue>
    </source>
</reference>
<dbReference type="EMBL" id="JACXVP010000007">
    <property type="protein sequence ID" value="KAG5596082.1"/>
    <property type="molecule type" value="Genomic_DNA"/>
</dbReference>
<name>A0A9J5Y7N4_SOLCO</name>
<proteinExistence type="predicted"/>
<gene>
    <name evidence="1" type="ORF">H5410_037314</name>
</gene>
<organism evidence="1 2">
    <name type="scientific">Solanum commersonii</name>
    <name type="common">Commerson's wild potato</name>
    <name type="synonym">Commerson's nightshade</name>
    <dbReference type="NCBI Taxonomy" id="4109"/>
    <lineage>
        <taxon>Eukaryota</taxon>
        <taxon>Viridiplantae</taxon>
        <taxon>Streptophyta</taxon>
        <taxon>Embryophyta</taxon>
        <taxon>Tracheophyta</taxon>
        <taxon>Spermatophyta</taxon>
        <taxon>Magnoliopsida</taxon>
        <taxon>eudicotyledons</taxon>
        <taxon>Gunneridae</taxon>
        <taxon>Pentapetalae</taxon>
        <taxon>asterids</taxon>
        <taxon>lamiids</taxon>
        <taxon>Solanales</taxon>
        <taxon>Solanaceae</taxon>
        <taxon>Solanoideae</taxon>
        <taxon>Solaneae</taxon>
        <taxon>Solanum</taxon>
    </lineage>
</organism>
<dbReference type="Proteomes" id="UP000824120">
    <property type="component" value="Chromosome 7"/>
</dbReference>